<comment type="caution">
    <text evidence="2">The sequence shown here is derived from an EMBL/GenBank/DDBJ whole genome shotgun (WGS) entry which is preliminary data.</text>
</comment>
<dbReference type="EMBL" id="LWAE01000001">
    <property type="protein sequence ID" value="KZL93981.1"/>
    <property type="molecule type" value="Genomic_DNA"/>
</dbReference>
<keyword evidence="1" id="KW-0175">Coiled coil</keyword>
<dbReference type="RefSeq" id="WP_066618759.1">
    <property type="nucleotide sequence ID" value="NZ_FQXL01000010.1"/>
</dbReference>
<sequence length="169" mass="20324">MDIYEGRRFIKQLLNKHQISISGIEETNCDEFDAYYDQNKNKIFFNFENIKKSATYFQINLDDYFEIITCHEIGHIMDLKDNGGYYKSIYDECKQEMKDINFGKDSNDDKYEKMDKLTMKLNKVENMREELAWEKGVDLVRDDLIEKYNNFAHEVISQLKQKNHIRKSK</sequence>
<evidence type="ECO:0000256" key="1">
    <source>
        <dbReference type="SAM" id="Coils"/>
    </source>
</evidence>
<dbReference type="AlphaFoldDB" id="A0A162UJ81"/>
<dbReference type="STRING" id="1121326.CLMAG_10340"/>
<dbReference type="PATRIC" id="fig|1121326.3.peg.991"/>
<protein>
    <submittedName>
        <fullName evidence="2">Uncharacterized protein</fullName>
    </submittedName>
</protein>
<gene>
    <name evidence="2" type="ORF">CLMAG_10340</name>
</gene>
<evidence type="ECO:0000313" key="3">
    <source>
        <dbReference type="Proteomes" id="UP000076603"/>
    </source>
</evidence>
<accession>A0A162UJ81</accession>
<feature type="coiled-coil region" evidence="1">
    <location>
        <begin position="107"/>
        <end position="134"/>
    </location>
</feature>
<reference evidence="2 3" key="1">
    <citation type="submission" date="2016-04" db="EMBL/GenBank/DDBJ databases">
        <title>Genome sequence of Clostridium magnum DSM 2767.</title>
        <authorList>
            <person name="Poehlein A."/>
            <person name="Uhlig R."/>
            <person name="Fischer R."/>
            <person name="Bahl H."/>
            <person name="Daniel R."/>
        </authorList>
    </citation>
    <scope>NUCLEOTIDE SEQUENCE [LARGE SCALE GENOMIC DNA]</scope>
    <source>
        <strain evidence="2 3">DSM 2767</strain>
    </source>
</reference>
<evidence type="ECO:0000313" key="2">
    <source>
        <dbReference type="EMBL" id="KZL93981.1"/>
    </source>
</evidence>
<proteinExistence type="predicted"/>
<keyword evidence="3" id="KW-1185">Reference proteome</keyword>
<organism evidence="2 3">
    <name type="scientific">Clostridium magnum DSM 2767</name>
    <dbReference type="NCBI Taxonomy" id="1121326"/>
    <lineage>
        <taxon>Bacteria</taxon>
        <taxon>Bacillati</taxon>
        <taxon>Bacillota</taxon>
        <taxon>Clostridia</taxon>
        <taxon>Eubacteriales</taxon>
        <taxon>Clostridiaceae</taxon>
        <taxon>Clostridium</taxon>
    </lineage>
</organism>
<name>A0A162UJ81_9CLOT</name>
<dbReference type="Proteomes" id="UP000076603">
    <property type="component" value="Unassembled WGS sequence"/>
</dbReference>